<protein>
    <submittedName>
        <fullName evidence="4">4-hydroxythreonine-4-phosphate dehydrogenase PdxA</fullName>
        <ecNumber evidence="4">1.1.1.262</ecNumber>
    </submittedName>
</protein>
<organism evidence="4 5">
    <name type="scientific">Chryseosolibacter indicus</name>
    <dbReference type="NCBI Taxonomy" id="2782351"/>
    <lineage>
        <taxon>Bacteria</taxon>
        <taxon>Pseudomonadati</taxon>
        <taxon>Bacteroidota</taxon>
        <taxon>Cytophagia</taxon>
        <taxon>Cytophagales</taxon>
        <taxon>Chryseotaleaceae</taxon>
        <taxon>Chryseosolibacter</taxon>
    </lineage>
</organism>
<evidence type="ECO:0000313" key="5">
    <source>
        <dbReference type="Proteomes" id="UP000772618"/>
    </source>
</evidence>
<dbReference type="SUPFAM" id="SSF53659">
    <property type="entry name" value="Isocitrate/Isopropylmalate dehydrogenase-like"/>
    <property type="match status" value="1"/>
</dbReference>
<dbReference type="EC" id="1.1.1.262" evidence="4"/>
<keyword evidence="1" id="KW-0479">Metal-binding</keyword>
<evidence type="ECO:0000313" key="4">
    <source>
        <dbReference type="EMBL" id="MBT1702334.1"/>
    </source>
</evidence>
<keyword evidence="2 4" id="KW-0560">Oxidoreductase</keyword>
<dbReference type="Proteomes" id="UP000772618">
    <property type="component" value="Unassembled WGS sequence"/>
</dbReference>
<reference evidence="4 5" key="1">
    <citation type="submission" date="2021-05" db="EMBL/GenBank/DDBJ databases">
        <title>A Polyphasic approach of four new species of the genus Ohtaekwangia: Ohtaekwangia histidinii sp. nov., Ohtaekwangia cretensis sp. nov., Ohtaekwangia indiensis sp. nov., Ohtaekwangia reichenbachii sp. nov. from diverse environment.</title>
        <authorList>
            <person name="Octaviana S."/>
        </authorList>
    </citation>
    <scope>NUCLEOTIDE SEQUENCE [LARGE SCALE GENOMIC DNA]</scope>
    <source>
        <strain evidence="4 5">PWU20</strain>
    </source>
</reference>
<evidence type="ECO:0000256" key="3">
    <source>
        <dbReference type="ARBA" id="ARBA00023027"/>
    </source>
</evidence>
<dbReference type="PANTHER" id="PTHR30004">
    <property type="entry name" value="4-HYDROXYTHREONINE-4-PHOSPHATE DEHYDROGENASE"/>
    <property type="match status" value="1"/>
</dbReference>
<keyword evidence="3" id="KW-0520">NAD</keyword>
<keyword evidence="5" id="KW-1185">Reference proteome</keyword>
<dbReference type="GO" id="GO:0050570">
    <property type="term" value="F:4-hydroxythreonine-4-phosphate dehydrogenase activity"/>
    <property type="evidence" value="ECO:0007669"/>
    <property type="project" value="UniProtKB-EC"/>
</dbReference>
<dbReference type="EMBL" id="JAHESD010000005">
    <property type="protein sequence ID" value="MBT1702334.1"/>
    <property type="molecule type" value="Genomic_DNA"/>
</dbReference>
<gene>
    <name evidence="4" type="primary">pdxA</name>
    <name evidence="4" type="ORF">KK060_03535</name>
</gene>
<dbReference type="Gene3D" id="3.40.718.10">
    <property type="entry name" value="Isopropylmalate Dehydrogenase"/>
    <property type="match status" value="1"/>
</dbReference>
<evidence type="ECO:0000256" key="1">
    <source>
        <dbReference type="ARBA" id="ARBA00022723"/>
    </source>
</evidence>
<dbReference type="NCBIfam" id="TIGR00557">
    <property type="entry name" value="pdxA"/>
    <property type="match status" value="1"/>
</dbReference>
<evidence type="ECO:0000256" key="2">
    <source>
        <dbReference type="ARBA" id="ARBA00023002"/>
    </source>
</evidence>
<dbReference type="Pfam" id="PF04166">
    <property type="entry name" value="PdxA"/>
    <property type="match status" value="1"/>
</dbReference>
<dbReference type="PANTHER" id="PTHR30004:SF6">
    <property type="entry name" value="D-THREONATE 4-PHOSPHATE DEHYDROGENASE"/>
    <property type="match status" value="1"/>
</dbReference>
<sequence>MHERAKIGITIGDINGIGPETIIKALADHRILSMITPVIYGSGKVLAFYKKQLSVDDFNYTQVKNRGQYAHKAINVVNAWEDNLEIVPGKPSQEAGKAALASIKLACEDLKEGVIDALVTAPVDKHTIHSPEFPFKGHTEYITQFFDASDSLMFMVADSLRIGLVTEHVALKDVAGLITKEKIESKLRIMEQSLRKDFGIVKPKIAILGLNPHAGDNGLIGTEEESVIKAVVQEQRSKGKLVYGPQPPDGFFGAGQYAKFDGILAMYHDQGLIPFKTLAFENGVNYTAGLPVIRTSPDHGTAYNIAGKNMANELSMREAIFLASSIFKHRAEQPAEK</sequence>
<comment type="caution">
    <text evidence="4">The sequence shown here is derived from an EMBL/GenBank/DDBJ whole genome shotgun (WGS) entry which is preliminary data.</text>
</comment>
<dbReference type="InterPro" id="IPR005255">
    <property type="entry name" value="PdxA_fam"/>
</dbReference>
<proteinExistence type="predicted"/>
<name>A0ABS5VNJ5_9BACT</name>
<accession>A0ABS5VNJ5</accession>